<name>M2Z030_9PROT</name>
<feature type="non-terminal residue" evidence="3">
    <location>
        <position position="49"/>
    </location>
</feature>
<dbReference type="PROSITE" id="PS50173">
    <property type="entry name" value="UMUC"/>
    <property type="match status" value="1"/>
</dbReference>
<dbReference type="Gene3D" id="3.40.1170.60">
    <property type="match status" value="1"/>
</dbReference>
<gene>
    <name evidence="3" type="ORF">H261_22653</name>
</gene>
<evidence type="ECO:0000259" key="2">
    <source>
        <dbReference type="PROSITE" id="PS50173"/>
    </source>
</evidence>
<keyword evidence="3" id="KW-0239">DNA-directed DNA polymerase</keyword>
<proteinExistence type="inferred from homology"/>
<dbReference type="Proteomes" id="UP000011744">
    <property type="component" value="Unassembled WGS sequence"/>
</dbReference>
<dbReference type="InterPro" id="IPR001126">
    <property type="entry name" value="UmuC"/>
</dbReference>
<reference evidence="3 4" key="1">
    <citation type="journal article" date="2014" name="Genome Announc.">
        <title>Draft Genome Sequence of Magnetospirillum sp. Strain SO-1, a Freshwater Magnetotactic Bacterium Isolated from the Ol'khovka River, Russia.</title>
        <authorList>
            <person name="Grouzdev D.S."/>
            <person name="Dziuba M.V."/>
            <person name="Sukhacheva M.S."/>
            <person name="Mardanov A.V."/>
            <person name="Beletskiy A.V."/>
            <person name="Kuznetsov B.B."/>
            <person name="Skryabin K.G."/>
        </authorList>
    </citation>
    <scope>NUCLEOTIDE SEQUENCE [LARGE SCALE GENOMIC DNA]</scope>
    <source>
        <strain evidence="3 4">SO-1</strain>
    </source>
</reference>
<evidence type="ECO:0000256" key="1">
    <source>
        <dbReference type="ARBA" id="ARBA00010945"/>
    </source>
</evidence>
<dbReference type="EMBL" id="AONQ01000130">
    <property type="protein sequence ID" value="EME67605.1"/>
    <property type="molecule type" value="Genomic_DNA"/>
</dbReference>
<comment type="similarity">
    <text evidence="1">Belongs to the DNA polymerase type-Y family.</text>
</comment>
<dbReference type="InterPro" id="IPR043502">
    <property type="entry name" value="DNA/RNA_pol_sf"/>
</dbReference>
<dbReference type="Gene3D" id="3.30.70.270">
    <property type="match status" value="1"/>
</dbReference>
<dbReference type="InterPro" id="IPR043128">
    <property type="entry name" value="Rev_trsase/Diguanyl_cyclase"/>
</dbReference>
<feature type="domain" description="UmuC" evidence="2">
    <location>
        <begin position="1"/>
        <end position="49"/>
    </location>
</feature>
<dbReference type="AlphaFoldDB" id="M2Z030"/>
<dbReference type="STRING" id="1244869.H261_22653"/>
<keyword evidence="3" id="KW-0548">Nucleotidyltransferase</keyword>
<keyword evidence="3" id="KW-0808">Transferase</keyword>
<organism evidence="3 4">
    <name type="scientific">Paramagnetospirillum caucaseum</name>
    <dbReference type="NCBI Taxonomy" id="1244869"/>
    <lineage>
        <taxon>Bacteria</taxon>
        <taxon>Pseudomonadati</taxon>
        <taxon>Pseudomonadota</taxon>
        <taxon>Alphaproteobacteria</taxon>
        <taxon>Rhodospirillales</taxon>
        <taxon>Magnetospirillaceae</taxon>
        <taxon>Paramagnetospirillum</taxon>
    </lineage>
</organism>
<dbReference type="eggNOG" id="COG0389">
    <property type="taxonomic scope" value="Bacteria"/>
</dbReference>
<dbReference type="GO" id="GO:0003887">
    <property type="term" value="F:DNA-directed DNA polymerase activity"/>
    <property type="evidence" value="ECO:0007669"/>
    <property type="project" value="UniProtKB-KW"/>
</dbReference>
<evidence type="ECO:0000313" key="3">
    <source>
        <dbReference type="EMBL" id="EME67605.1"/>
    </source>
</evidence>
<accession>M2Z030</accession>
<dbReference type="GO" id="GO:0006281">
    <property type="term" value="P:DNA repair"/>
    <property type="evidence" value="ECO:0007669"/>
    <property type="project" value="InterPro"/>
</dbReference>
<protein>
    <submittedName>
        <fullName evidence="3">DNA-directed DNA polymerase</fullName>
    </submittedName>
</protein>
<dbReference type="SUPFAM" id="SSF56672">
    <property type="entry name" value="DNA/RNA polymerases"/>
    <property type="match status" value="1"/>
</dbReference>
<evidence type="ECO:0000313" key="4">
    <source>
        <dbReference type="Proteomes" id="UP000011744"/>
    </source>
</evidence>
<comment type="caution">
    <text evidence="3">The sequence shown here is derived from an EMBL/GenBank/DDBJ whole genome shotgun (WGS) entry which is preliminary data.</text>
</comment>
<keyword evidence="4" id="KW-1185">Reference proteome</keyword>
<sequence length="49" mass="5447">MGTPYFKARGLIEQHGIKVFSSNYTLYGDMSARVMSVLAESSPDIEVYS</sequence>